<dbReference type="EMBL" id="JAMXFF010000085">
    <property type="protein sequence ID" value="MCT7970282.1"/>
    <property type="molecule type" value="Genomic_DNA"/>
</dbReference>
<dbReference type="RefSeq" id="WP_368009702.1">
    <property type="nucleotide sequence ID" value="NZ_JAMXFF010000085.1"/>
</dbReference>
<proteinExistence type="predicted"/>
<dbReference type="Proteomes" id="UP001525890">
    <property type="component" value="Unassembled WGS sequence"/>
</dbReference>
<accession>A0ABT2N3T0</accession>
<reference evidence="1 2" key="1">
    <citation type="journal article" date="2022" name="Front. Microbiol.">
        <title>High genomic differentiation and limited gene flow indicate recent cryptic speciation within the genus Laspinema (cyanobacteria).</title>
        <authorList>
            <person name="Stanojkovic A."/>
            <person name="Skoupy S."/>
            <person name="Skaloud P."/>
            <person name="Dvorak P."/>
        </authorList>
    </citation>
    <scope>NUCLEOTIDE SEQUENCE [LARGE SCALE GENOMIC DNA]</scope>
    <source>
        <strain evidence="1 2">D2a</strain>
    </source>
</reference>
<evidence type="ECO:0000313" key="2">
    <source>
        <dbReference type="Proteomes" id="UP001525890"/>
    </source>
</evidence>
<keyword evidence="2" id="KW-1185">Reference proteome</keyword>
<organism evidence="1 2">
    <name type="scientific">Laspinema palackyanum D2a</name>
    <dbReference type="NCBI Taxonomy" id="2953684"/>
    <lineage>
        <taxon>Bacteria</taxon>
        <taxon>Bacillati</taxon>
        <taxon>Cyanobacteriota</taxon>
        <taxon>Cyanophyceae</taxon>
        <taxon>Oscillatoriophycideae</taxon>
        <taxon>Oscillatoriales</taxon>
        <taxon>Laspinemataceae</taxon>
        <taxon>Laspinema</taxon>
        <taxon>Laspinema palackyanum</taxon>
    </lineage>
</organism>
<comment type="caution">
    <text evidence="1">The sequence shown here is derived from an EMBL/GenBank/DDBJ whole genome shotgun (WGS) entry which is preliminary data.</text>
</comment>
<name>A0ABT2N3T0_9CYAN</name>
<protein>
    <submittedName>
        <fullName evidence="1">Uncharacterized protein</fullName>
    </submittedName>
</protein>
<gene>
    <name evidence="1" type="ORF">NG799_28605</name>
</gene>
<sequence>MDETNQLIADLFNEFCNLQCVIRNESPDDDEIKGAFQDHVGEEVEKWGIDNDRVTNLFLKLHPEFCMDDDNLEEEISDWLFNAIEKYEVEEGWANTYHWGEDW</sequence>
<evidence type="ECO:0000313" key="1">
    <source>
        <dbReference type="EMBL" id="MCT7970282.1"/>
    </source>
</evidence>